<dbReference type="SUPFAM" id="SSF55895">
    <property type="entry name" value="Ribonuclease Rh-like"/>
    <property type="match status" value="1"/>
</dbReference>
<evidence type="ECO:0000256" key="6">
    <source>
        <dbReference type="RuleBase" id="RU004328"/>
    </source>
</evidence>
<dbReference type="GO" id="GO:0006401">
    <property type="term" value="P:RNA catabolic process"/>
    <property type="evidence" value="ECO:0007669"/>
    <property type="project" value="TreeGrafter"/>
</dbReference>
<evidence type="ECO:0000256" key="7">
    <source>
        <dbReference type="SAM" id="SignalP"/>
    </source>
</evidence>
<accession>A0AAV6IGC5</accession>
<dbReference type="EMBL" id="JACTNZ010000010">
    <property type="protein sequence ID" value="KAG5527542.1"/>
    <property type="molecule type" value="Genomic_DNA"/>
</dbReference>
<keyword evidence="5" id="KW-0456">Lyase</keyword>
<evidence type="ECO:0000313" key="9">
    <source>
        <dbReference type="Proteomes" id="UP000823749"/>
    </source>
</evidence>
<keyword evidence="9" id="KW-1185">Reference proteome</keyword>
<evidence type="ECO:0000256" key="5">
    <source>
        <dbReference type="ARBA" id="ARBA00023239"/>
    </source>
</evidence>
<keyword evidence="3" id="KW-0255">Endonuclease</keyword>
<dbReference type="InterPro" id="IPR001568">
    <property type="entry name" value="RNase_T2-like"/>
</dbReference>
<protein>
    <submittedName>
        <fullName evidence="8">Uncharacterized protein</fullName>
    </submittedName>
</protein>
<keyword evidence="2" id="KW-0540">Nuclease</keyword>
<sequence>MKVLFMVVIFFCLFVTTLAQHKTYTPSYYKLAIQWPNAVCNQHEYVLGSCKRPIPQRFTIHGLWGFEEDHKAIPHCKGGDELQAFEVDYKMDQLKQEWPNLVGDDFQLWFEQWRKHGRCINDMTVEKYFNTALDAMGEVGPLVELLLDGIGLQPQNHRFVKTQDIPSAIEKQLNKIVEVKCNKNKDSQSQIHEVYFCVSAQGKLADCAYDSKKLRPPYTTTSCPTEILYPSDPSPPMPPTPLAQFIYGFVKKLNVAPVYIWLCEET</sequence>
<dbReference type="AlphaFoldDB" id="A0AAV6IGC5"/>
<proteinExistence type="inferred from homology"/>
<gene>
    <name evidence="8" type="ORF">RHGRI_028447</name>
</gene>
<evidence type="ECO:0000256" key="3">
    <source>
        <dbReference type="ARBA" id="ARBA00022759"/>
    </source>
</evidence>
<dbReference type="CDD" id="cd00374">
    <property type="entry name" value="RNase_T2"/>
    <property type="match status" value="1"/>
</dbReference>
<keyword evidence="4" id="KW-0378">Hydrolase</keyword>
<dbReference type="PANTHER" id="PTHR11240:SF75">
    <property type="entry name" value="RIBONUCLEASE 3"/>
    <property type="match status" value="1"/>
</dbReference>
<evidence type="ECO:0000256" key="1">
    <source>
        <dbReference type="ARBA" id="ARBA00007469"/>
    </source>
</evidence>
<comment type="similarity">
    <text evidence="1 6">Belongs to the RNase T2 family.</text>
</comment>
<evidence type="ECO:0000256" key="4">
    <source>
        <dbReference type="ARBA" id="ARBA00022801"/>
    </source>
</evidence>
<feature type="chain" id="PRO_5043831882" evidence="7">
    <location>
        <begin position="20"/>
        <end position="266"/>
    </location>
</feature>
<organism evidence="8 9">
    <name type="scientific">Rhododendron griersonianum</name>
    <dbReference type="NCBI Taxonomy" id="479676"/>
    <lineage>
        <taxon>Eukaryota</taxon>
        <taxon>Viridiplantae</taxon>
        <taxon>Streptophyta</taxon>
        <taxon>Embryophyta</taxon>
        <taxon>Tracheophyta</taxon>
        <taxon>Spermatophyta</taxon>
        <taxon>Magnoliopsida</taxon>
        <taxon>eudicotyledons</taxon>
        <taxon>Gunneridae</taxon>
        <taxon>Pentapetalae</taxon>
        <taxon>asterids</taxon>
        <taxon>Ericales</taxon>
        <taxon>Ericaceae</taxon>
        <taxon>Ericoideae</taxon>
        <taxon>Rhodoreae</taxon>
        <taxon>Rhododendron</taxon>
    </lineage>
</organism>
<dbReference type="Pfam" id="PF00445">
    <property type="entry name" value="Ribonuclease_T2"/>
    <property type="match status" value="1"/>
</dbReference>
<dbReference type="InterPro" id="IPR036430">
    <property type="entry name" value="RNase_T2-like_sf"/>
</dbReference>
<dbReference type="GO" id="GO:0016787">
    <property type="term" value="F:hydrolase activity"/>
    <property type="evidence" value="ECO:0007669"/>
    <property type="project" value="UniProtKB-KW"/>
</dbReference>
<keyword evidence="7" id="KW-0732">Signal</keyword>
<evidence type="ECO:0000313" key="8">
    <source>
        <dbReference type="EMBL" id="KAG5527542.1"/>
    </source>
</evidence>
<evidence type="ECO:0000256" key="2">
    <source>
        <dbReference type="ARBA" id="ARBA00022722"/>
    </source>
</evidence>
<dbReference type="Gene3D" id="3.90.730.10">
    <property type="entry name" value="Ribonuclease T2-like"/>
    <property type="match status" value="1"/>
</dbReference>
<comment type="caution">
    <text evidence="8">The sequence shown here is derived from an EMBL/GenBank/DDBJ whole genome shotgun (WGS) entry which is preliminary data.</text>
</comment>
<dbReference type="GO" id="GO:0033897">
    <property type="term" value="F:ribonuclease T2 activity"/>
    <property type="evidence" value="ECO:0007669"/>
    <property type="project" value="InterPro"/>
</dbReference>
<reference evidence="8" key="1">
    <citation type="submission" date="2020-08" db="EMBL/GenBank/DDBJ databases">
        <title>Plant Genome Project.</title>
        <authorList>
            <person name="Zhang R.-G."/>
        </authorList>
    </citation>
    <scope>NUCLEOTIDE SEQUENCE</scope>
    <source>
        <strain evidence="8">WSP0</strain>
        <tissue evidence="8">Leaf</tissue>
    </source>
</reference>
<dbReference type="PANTHER" id="PTHR11240">
    <property type="entry name" value="RIBONUCLEASE T2"/>
    <property type="match status" value="1"/>
</dbReference>
<feature type="signal peptide" evidence="7">
    <location>
        <begin position="1"/>
        <end position="19"/>
    </location>
</feature>
<dbReference type="Proteomes" id="UP000823749">
    <property type="component" value="Chromosome 10"/>
</dbReference>
<dbReference type="GO" id="GO:0005576">
    <property type="term" value="C:extracellular region"/>
    <property type="evidence" value="ECO:0007669"/>
    <property type="project" value="TreeGrafter"/>
</dbReference>
<dbReference type="GO" id="GO:0003723">
    <property type="term" value="F:RNA binding"/>
    <property type="evidence" value="ECO:0007669"/>
    <property type="project" value="InterPro"/>
</dbReference>
<name>A0AAV6IGC5_9ERIC</name>